<evidence type="ECO:0000256" key="7">
    <source>
        <dbReference type="ARBA" id="ARBA00023242"/>
    </source>
</evidence>
<evidence type="ECO:0000259" key="8">
    <source>
        <dbReference type="Pfam" id="PF13359"/>
    </source>
</evidence>
<evidence type="ECO:0000256" key="2">
    <source>
        <dbReference type="ARBA" id="ARBA00004123"/>
    </source>
</evidence>
<evidence type="ECO:0000256" key="3">
    <source>
        <dbReference type="ARBA" id="ARBA00006958"/>
    </source>
</evidence>
<feature type="non-terminal residue" evidence="9">
    <location>
        <position position="1"/>
    </location>
</feature>
<feature type="domain" description="DDE Tnp4" evidence="8">
    <location>
        <begin position="108"/>
        <end position="176"/>
    </location>
</feature>
<proteinExistence type="inferred from homology"/>
<organism evidence="9 10">
    <name type="scientific">Mya arenaria</name>
    <name type="common">Soft-shell clam</name>
    <dbReference type="NCBI Taxonomy" id="6604"/>
    <lineage>
        <taxon>Eukaryota</taxon>
        <taxon>Metazoa</taxon>
        <taxon>Spiralia</taxon>
        <taxon>Lophotrochozoa</taxon>
        <taxon>Mollusca</taxon>
        <taxon>Bivalvia</taxon>
        <taxon>Autobranchia</taxon>
        <taxon>Heteroconchia</taxon>
        <taxon>Euheterodonta</taxon>
        <taxon>Imparidentia</taxon>
        <taxon>Neoheterodontei</taxon>
        <taxon>Myida</taxon>
        <taxon>Myoidea</taxon>
        <taxon>Myidae</taxon>
        <taxon>Mya</taxon>
    </lineage>
</organism>
<keyword evidence="7" id="KW-0539">Nucleus</keyword>
<gene>
    <name evidence="9" type="ORF">MAR_018887</name>
</gene>
<dbReference type="InterPro" id="IPR045249">
    <property type="entry name" value="HARBI1-like"/>
</dbReference>
<dbReference type="EMBL" id="CP111017">
    <property type="protein sequence ID" value="WAR08929.1"/>
    <property type="molecule type" value="Genomic_DNA"/>
</dbReference>
<evidence type="ECO:0000256" key="6">
    <source>
        <dbReference type="ARBA" id="ARBA00022801"/>
    </source>
</evidence>
<comment type="similarity">
    <text evidence="3">Belongs to the HARBI1 family.</text>
</comment>
<evidence type="ECO:0000256" key="5">
    <source>
        <dbReference type="ARBA" id="ARBA00022723"/>
    </source>
</evidence>
<evidence type="ECO:0000313" key="9">
    <source>
        <dbReference type="EMBL" id="WAR08929.1"/>
    </source>
</evidence>
<comment type="cofactor">
    <cofactor evidence="1">
        <name>a divalent metal cation</name>
        <dbReference type="ChEBI" id="CHEBI:60240"/>
    </cofactor>
</comment>
<dbReference type="InterPro" id="IPR027806">
    <property type="entry name" value="HARBI1_dom"/>
</dbReference>
<comment type="subcellular location">
    <subcellularLocation>
        <location evidence="2">Nucleus</location>
    </subcellularLocation>
</comment>
<dbReference type="PANTHER" id="PTHR22930">
    <property type="match status" value="1"/>
</dbReference>
<keyword evidence="10" id="KW-1185">Reference proteome</keyword>
<keyword evidence="5" id="KW-0479">Metal-binding</keyword>
<sequence length="220" mass="25398">VIRWPTPQQQVDIARYIEDKCALPGVVGFVDGCHIRLSSALKGDPSMHLQIKNSDKMSFEAAVVDHEMRITHVYTGWPGCVHDARRQKLDNLSFMIIIFWRTVRIHARNWLKTPFKNFGNLTPQQTRFNRTLSSVRSTVERAFGHLNCRFRRLQNVPFHNSEDICKLIYAACILHNLCLLHEDDVEGYIQEDNDPNNLANVYANGHIGVVRRLRLVNLPN</sequence>
<dbReference type="PANTHER" id="PTHR22930:SF292">
    <property type="entry name" value="DDE TNP4 DOMAIN-CONTAINING PROTEIN"/>
    <property type="match status" value="1"/>
</dbReference>
<dbReference type="Proteomes" id="UP001164746">
    <property type="component" value="Chromosome 6"/>
</dbReference>
<keyword evidence="6" id="KW-0378">Hydrolase</keyword>
<protein>
    <submittedName>
        <fullName evidence="9">HARB1-like protein</fullName>
    </submittedName>
</protein>
<reference evidence="9" key="1">
    <citation type="submission" date="2022-11" db="EMBL/GenBank/DDBJ databases">
        <title>Centuries of genome instability and evolution in soft-shell clam transmissible cancer (bioRxiv).</title>
        <authorList>
            <person name="Hart S.F.M."/>
            <person name="Yonemitsu M.A."/>
            <person name="Giersch R.M."/>
            <person name="Beal B.F."/>
            <person name="Arriagada G."/>
            <person name="Davis B.W."/>
            <person name="Ostrander E.A."/>
            <person name="Goff S.P."/>
            <person name="Metzger M.J."/>
        </authorList>
    </citation>
    <scope>NUCLEOTIDE SEQUENCE</scope>
    <source>
        <strain evidence="9">MELC-2E11</strain>
        <tissue evidence="9">Siphon/mantle</tissue>
    </source>
</reference>
<keyword evidence="4" id="KW-0540">Nuclease</keyword>
<evidence type="ECO:0000313" key="10">
    <source>
        <dbReference type="Proteomes" id="UP001164746"/>
    </source>
</evidence>
<dbReference type="Pfam" id="PF13359">
    <property type="entry name" value="DDE_Tnp_4"/>
    <property type="match status" value="1"/>
</dbReference>
<evidence type="ECO:0000256" key="4">
    <source>
        <dbReference type="ARBA" id="ARBA00022722"/>
    </source>
</evidence>
<name>A0ABY7EKJ9_MYAAR</name>
<evidence type="ECO:0000256" key="1">
    <source>
        <dbReference type="ARBA" id="ARBA00001968"/>
    </source>
</evidence>
<accession>A0ABY7EKJ9</accession>